<feature type="signal peptide" evidence="1">
    <location>
        <begin position="1"/>
        <end position="24"/>
    </location>
</feature>
<accession>A0ABV3DCM3</accession>
<evidence type="ECO:0000313" key="3">
    <source>
        <dbReference type="Proteomes" id="UP001551482"/>
    </source>
</evidence>
<organism evidence="2 3">
    <name type="scientific">Streptodolium elevatio</name>
    <dbReference type="NCBI Taxonomy" id="3157996"/>
    <lineage>
        <taxon>Bacteria</taxon>
        <taxon>Bacillati</taxon>
        <taxon>Actinomycetota</taxon>
        <taxon>Actinomycetes</taxon>
        <taxon>Kitasatosporales</taxon>
        <taxon>Streptomycetaceae</taxon>
        <taxon>Streptodolium</taxon>
    </lineage>
</organism>
<dbReference type="PROSITE" id="PS51257">
    <property type="entry name" value="PROKAR_LIPOPROTEIN"/>
    <property type="match status" value="1"/>
</dbReference>
<keyword evidence="1" id="KW-0732">Signal</keyword>
<gene>
    <name evidence="2" type="ORF">AB0C36_08255</name>
</gene>
<dbReference type="Proteomes" id="UP001551482">
    <property type="component" value="Unassembled WGS sequence"/>
</dbReference>
<dbReference type="RefSeq" id="WP_358351039.1">
    <property type="nucleotide sequence ID" value="NZ_JBEZFP010000014.1"/>
</dbReference>
<sequence>MRTRRFAAAVSVTVLALVGLTACGDDEEQDNTKTEAKALADQAVAAMDKIEFLSNKGSGTDENGNPIGIDACAVMKTKDVKGTLKLGDESAEMLEVGRVRYIKATPLGWAQFAGRPGDARVADLFEQASEGKFVKSEPEPGDAATVDFFDGKTDNVTKGAVTTFQGKDVVPLVQERDEDGDKVKKTYYIAAKGEPVIVGQVEETVGGKEREETVFTKTDKCEVSAPPADQVIEEAEFNKRVDEAQGN</sequence>
<evidence type="ECO:0000313" key="2">
    <source>
        <dbReference type="EMBL" id="MEU8133484.1"/>
    </source>
</evidence>
<keyword evidence="3" id="KW-1185">Reference proteome</keyword>
<feature type="chain" id="PRO_5047183288" description="Lipoprotein" evidence="1">
    <location>
        <begin position="25"/>
        <end position="247"/>
    </location>
</feature>
<dbReference type="EMBL" id="JBEZFP010000014">
    <property type="protein sequence ID" value="MEU8133484.1"/>
    <property type="molecule type" value="Genomic_DNA"/>
</dbReference>
<proteinExistence type="predicted"/>
<comment type="caution">
    <text evidence="2">The sequence shown here is derived from an EMBL/GenBank/DDBJ whole genome shotgun (WGS) entry which is preliminary data.</text>
</comment>
<evidence type="ECO:0000256" key="1">
    <source>
        <dbReference type="SAM" id="SignalP"/>
    </source>
</evidence>
<reference evidence="2 3" key="1">
    <citation type="submission" date="2024-06" db="EMBL/GenBank/DDBJ databases">
        <title>The Natural Products Discovery Center: Release of the First 8490 Sequenced Strains for Exploring Actinobacteria Biosynthetic Diversity.</title>
        <authorList>
            <person name="Kalkreuter E."/>
            <person name="Kautsar S.A."/>
            <person name="Yang D."/>
            <person name="Bader C.D."/>
            <person name="Teijaro C.N."/>
            <person name="Fluegel L."/>
            <person name="Davis C.M."/>
            <person name="Simpson J.R."/>
            <person name="Lauterbach L."/>
            <person name="Steele A.D."/>
            <person name="Gui C."/>
            <person name="Meng S."/>
            <person name="Li G."/>
            <person name="Viehrig K."/>
            <person name="Ye F."/>
            <person name="Su P."/>
            <person name="Kiefer A.F."/>
            <person name="Nichols A."/>
            <person name="Cepeda A.J."/>
            <person name="Yan W."/>
            <person name="Fan B."/>
            <person name="Jiang Y."/>
            <person name="Adhikari A."/>
            <person name="Zheng C.-J."/>
            <person name="Schuster L."/>
            <person name="Cowan T.M."/>
            <person name="Smanski M.J."/>
            <person name="Chevrette M.G."/>
            <person name="De Carvalho L.P.S."/>
            <person name="Shen B."/>
        </authorList>
    </citation>
    <scope>NUCLEOTIDE SEQUENCE [LARGE SCALE GENOMIC DNA]</scope>
    <source>
        <strain evidence="2 3">NPDC048946</strain>
    </source>
</reference>
<protein>
    <recommendedName>
        <fullName evidence="4">Lipoprotein</fullName>
    </recommendedName>
</protein>
<evidence type="ECO:0008006" key="4">
    <source>
        <dbReference type="Google" id="ProtNLM"/>
    </source>
</evidence>
<name>A0ABV3DCM3_9ACTN</name>